<sequence length="533" mass="61112">MYAILLVDDEPGHLMGLSKLLRRLRPDCSLHTAKNGLEALALCEREHFHLIITDIQMPIMDGLHFIEQLPERSEPRRIIYLTGYNYFEYAQKAIGLGTFEYVLKPIDVDKFMTVLERAEKSLGEERERLAEQMKMAAKLEAVVPVYRNRILTDWIRGNPQSQEANAELEGLTAAIEEGHLLVLKWYESADRKEWEAELLRSRVKQWLIEDAGCLDEGSFVFAPDHDRRIIVVIWKQEPIDMHLEAIARFVSNLHPDSEVRLGLSSRSIQILADAPVLYGEALTACEEGFYAEERSVYRYEAGTMRESHPISVDSRDESILTDALNKEVGEIGLASAVEAVVGRHIAKKPYPRPSDLAEWMIRLLCRIAESAELLGPETRAQMIAEIGSMLVPSNLEGLRKFAAERLGDITAALAEARKGHKDNVIQDCLAYIDEHYMQDLSLESVAAVFHFNPSYFSQYFKNKLNINFSQYLTQIRLMKAKNELEQSDDRVYQVAERLGYHDVKYFNRVFKKEFGLTPEEYRSIARRMKQAHS</sequence>
<dbReference type="GO" id="GO:0043565">
    <property type="term" value="F:sequence-specific DNA binding"/>
    <property type="evidence" value="ECO:0007669"/>
    <property type="project" value="InterPro"/>
</dbReference>
<dbReference type="InterPro" id="IPR009057">
    <property type="entry name" value="Homeodomain-like_sf"/>
</dbReference>
<evidence type="ECO:0000256" key="2">
    <source>
        <dbReference type="ARBA" id="ARBA00023125"/>
    </source>
</evidence>
<protein>
    <submittedName>
        <fullName evidence="7">Two-component system response regulator YesN</fullName>
    </submittedName>
</protein>
<comment type="caution">
    <text evidence="7">The sequence shown here is derived from an EMBL/GenBank/DDBJ whole genome shotgun (WGS) entry which is preliminary data.</text>
</comment>
<dbReference type="SMART" id="SM00342">
    <property type="entry name" value="HTH_ARAC"/>
    <property type="match status" value="1"/>
</dbReference>
<keyword evidence="3" id="KW-0804">Transcription</keyword>
<dbReference type="InterPro" id="IPR018062">
    <property type="entry name" value="HTH_AraC-typ_CS"/>
</dbReference>
<reference evidence="7 8" key="1">
    <citation type="submission" date="2020-08" db="EMBL/GenBank/DDBJ databases">
        <title>Genomic Encyclopedia of Type Strains, Phase III (KMG-III): the genomes of soil and plant-associated and newly described type strains.</title>
        <authorList>
            <person name="Whitman W."/>
        </authorList>
    </citation>
    <scope>NUCLEOTIDE SEQUENCE [LARGE SCALE GENOMIC DNA]</scope>
    <source>
        <strain evidence="7 8">CECT 5862</strain>
    </source>
</reference>
<dbReference type="PROSITE" id="PS50110">
    <property type="entry name" value="RESPONSE_REGULATORY"/>
    <property type="match status" value="1"/>
</dbReference>
<dbReference type="Proteomes" id="UP000570361">
    <property type="component" value="Unassembled WGS sequence"/>
</dbReference>
<name>A0A7W5B4C7_9BACL</name>
<dbReference type="EMBL" id="JACHXK010000027">
    <property type="protein sequence ID" value="MBB3114168.1"/>
    <property type="molecule type" value="Genomic_DNA"/>
</dbReference>
<dbReference type="SUPFAM" id="SSF52172">
    <property type="entry name" value="CheY-like"/>
    <property type="match status" value="1"/>
</dbReference>
<dbReference type="GO" id="GO:0000160">
    <property type="term" value="P:phosphorelay signal transduction system"/>
    <property type="evidence" value="ECO:0007669"/>
    <property type="project" value="InterPro"/>
</dbReference>
<dbReference type="AlphaFoldDB" id="A0A7W5B4C7"/>
<proteinExistence type="predicted"/>
<evidence type="ECO:0000259" key="5">
    <source>
        <dbReference type="PROSITE" id="PS01124"/>
    </source>
</evidence>
<accession>A0A7W5B4C7</accession>
<evidence type="ECO:0000256" key="3">
    <source>
        <dbReference type="ARBA" id="ARBA00023163"/>
    </source>
</evidence>
<dbReference type="Gene3D" id="3.40.50.2300">
    <property type="match status" value="1"/>
</dbReference>
<dbReference type="PROSITE" id="PS00041">
    <property type="entry name" value="HTH_ARAC_FAMILY_1"/>
    <property type="match status" value="1"/>
</dbReference>
<feature type="domain" description="HTH araC/xylS-type" evidence="5">
    <location>
        <begin position="426"/>
        <end position="524"/>
    </location>
</feature>
<organism evidence="7 8">
    <name type="scientific">Paenibacillus phyllosphaerae</name>
    <dbReference type="NCBI Taxonomy" id="274593"/>
    <lineage>
        <taxon>Bacteria</taxon>
        <taxon>Bacillati</taxon>
        <taxon>Bacillota</taxon>
        <taxon>Bacilli</taxon>
        <taxon>Bacillales</taxon>
        <taxon>Paenibacillaceae</taxon>
        <taxon>Paenibacillus</taxon>
    </lineage>
</organism>
<dbReference type="CDD" id="cd17536">
    <property type="entry name" value="REC_YesN-like"/>
    <property type="match status" value="1"/>
</dbReference>
<dbReference type="Gene3D" id="1.10.10.60">
    <property type="entry name" value="Homeodomain-like"/>
    <property type="match status" value="2"/>
</dbReference>
<dbReference type="GO" id="GO:0003700">
    <property type="term" value="F:DNA-binding transcription factor activity"/>
    <property type="evidence" value="ECO:0007669"/>
    <property type="project" value="InterPro"/>
</dbReference>
<dbReference type="InterPro" id="IPR018060">
    <property type="entry name" value="HTH_AraC"/>
</dbReference>
<dbReference type="Pfam" id="PF12833">
    <property type="entry name" value="HTH_18"/>
    <property type="match status" value="1"/>
</dbReference>
<dbReference type="PANTHER" id="PTHR43280:SF28">
    <property type="entry name" value="HTH-TYPE TRANSCRIPTIONAL ACTIVATOR RHAS"/>
    <property type="match status" value="1"/>
</dbReference>
<dbReference type="PRINTS" id="PR00032">
    <property type="entry name" value="HTHARAC"/>
</dbReference>
<evidence type="ECO:0000313" key="7">
    <source>
        <dbReference type="EMBL" id="MBB3114168.1"/>
    </source>
</evidence>
<dbReference type="InterPro" id="IPR020449">
    <property type="entry name" value="Tscrpt_reg_AraC-type_HTH"/>
</dbReference>
<dbReference type="Pfam" id="PF00072">
    <property type="entry name" value="Response_reg"/>
    <property type="match status" value="1"/>
</dbReference>
<feature type="modified residue" description="4-aspartylphosphate" evidence="4">
    <location>
        <position position="54"/>
    </location>
</feature>
<keyword evidence="4" id="KW-0597">Phosphoprotein</keyword>
<feature type="domain" description="Response regulatory" evidence="6">
    <location>
        <begin position="3"/>
        <end position="119"/>
    </location>
</feature>
<dbReference type="InterPro" id="IPR001789">
    <property type="entry name" value="Sig_transdc_resp-reg_receiver"/>
</dbReference>
<dbReference type="SUPFAM" id="SSF46689">
    <property type="entry name" value="Homeodomain-like"/>
    <property type="match status" value="2"/>
</dbReference>
<dbReference type="PANTHER" id="PTHR43280">
    <property type="entry name" value="ARAC-FAMILY TRANSCRIPTIONAL REGULATOR"/>
    <property type="match status" value="1"/>
</dbReference>
<evidence type="ECO:0000259" key="6">
    <source>
        <dbReference type="PROSITE" id="PS50110"/>
    </source>
</evidence>
<dbReference type="SMART" id="SM00448">
    <property type="entry name" value="REC"/>
    <property type="match status" value="1"/>
</dbReference>
<dbReference type="InterPro" id="IPR011006">
    <property type="entry name" value="CheY-like_superfamily"/>
</dbReference>
<evidence type="ECO:0000256" key="4">
    <source>
        <dbReference type="PROSITE-ProRule" id="PRU00169"/>
    </source>
</evidence>
<gene>
    <name evidence="7" type="ORF">FHS18_006286</name>
</gene>
<dbReference type="PROSITE" id="PS01124">
    <property type="entry name" value="HTH_ARAC_FAMILY_2"/>
    <property type="match status" value="1"/>
</dbReference>
<keyword evidence="1" id="KW-0805">Transcription regulation</keyword>
<keyword evidence="2" id="KW-0238">DNA-binding</keyword>
<evidence type="ECO:0000256" key="1">
    <source>
        <dbReference type="ARBA" id="ARBA00023015"/>
    </source>
</evidence>
<dbReference type="RefSeq" id="WP_183604220.1">
    <property type="nucleotide sequence ID" value="NZ_JACHXK010000027.1"/>
</dbReference>
<keyword evidence="8" id="KW-1185">Reference proteome</keyword>
<evidence type="ECO:0000313" key="8">
    <source>
        <dbReference type="Proteomes" id="UP000570361"/>
    </source>
</evidence>